<dbReference type="InterPro" id="IPR002913">
    <property type="entry name" value="START_lipid-bd_dom"/>
</dbReference>
<dbReference type="EMBL" id="HBGO01029831">
    <property type="protein sequence ID" value="CAD9353761.1"/>
    <property type="molecule type" value="Transcribed_RNA"/>
</dbReference>
<dbReference type="Gene3D" id="3.30.530.20">
    <property type="match status" value="1"/>
</dbReference>
<dbReference type="PROSITE" id="PS50848">
    <property type="entry name" value="START"/>
    <property type="match status" value="1"/>
</dbReference>
<evidence type="ECO:0000259" key="1">
    <source>
        <dbReference type="PROSITE" id="PS50848"/>
    </source>
</evidence>
<proteinExistence type="predicted"/>
<dbReference type="SUPFAM" id="SSF55961">
    <property type="entry name" value="Bet v1-like"/>
    <property type="match status" value="1"/>
</dbReference>
<dbReference type="GO" id="GO:0008289">
    <property type="term" value="F:lipid binding"/>
    <property type="evidence" value="ECO:0007669"/>
    <property type="project" value="InterPro"/>
</dbReference>
<reference evidence="2" key="1">
    <citation type="submission" date="2021-01" db="EMBL/GenBank/DDBJ databases">
        <authorList>
            <person name="Corre E."/>
            <person name="Pelletier E."/>
            <person name="Niang G."/>
            <person name="Scheremetjew M."/>
            <person name="Finn R."/>
            <person name="Kale V."/>
            <person name="Holt S."/>
            <person name="Cochrane G."/>
            <person name="Meng A."/>
            <person name="Brown T."/>
            <person name="Cohen L."/>
        </authorList>
    </citation>
    <scope>NUCLEOTIDE SEQUENCE</scope>
    <source>
        <strain evidence="2">Grunow 1884</strain>
    </source>
</reference>
<gene>
    <name evidence="2" type="ORF">OSIN01602_LOCUS17127</name>
</gene>
<name>A0A7S2A132_TRICV</name>
<feature type="domain" description="START" evidence="1">
    <location>
        <begin position="1"/>
        <end position="183"/>
    </location>
</feature>
<protein>
    <recommendedName>
        <fullName evidence="1">START domain-containing protein</fullName>
    </recommendedName>
</protein>
<sequence length="183" mass="19854">MSPLSFAELLMDSSRVRSYNKMSLGRADLICFQLGIDTIKGEYGNGEAKIVRNLTQPPLSKRRMEFITLMHARRLDDADAVNSGMMGGDKENGFVVVSRAIGGNKIPNKEVGNKMDDGHDESYIRSEILLGVNLIRPIPGHPQKAEVTAVTHCNSPSVPTMLAGKVGVKGAVGFVKDVRALCQ</sequence>
<dbReference type="InterPro" id="IPR023393">
    <property type="entry name" value="START-like_dom_sf"/>
</dbReference>
<accession>A0A7S2A132</accession>
<dbReference type="AlphaFoldDB" id="A0A7S2A132"/>
<organism evidence="2">
    <name type="scientific">Trieres chinensis</name>
    <name type="common">Marine centric diatom</name>
    <name type="synonym">Odontella sinensis</name>
    <dbReference type="NCBI Taxonomy" id="1514140"/>
    <lineage>
        <taxon>Eukaryota</taxon>
        <taxon>Sar</taxon>
        <taxon>Stramenopiles</taxon>
        <taxon>Ochrophyta</taxon>
        <taxon>Bacillariophyta</taxon>
        <taxon>Mediophyceae</taxon>
        <taxon>Biddulphiophycidae</taxon>
        <taxon>Eupodiscales</taxon>
        <taxon>Parodontellaceae</taxon>
        <taxon>Trieres</taxon>
    </lineage>
</organism>
<evidence type="ECO:0000313" key="2">
    <source>
        <dbReference type="EMBL" id="CAD9353761.1"/>
    </source>
</evidence>